<dbReference type="EMBL" id="MDYX01000041">
    <property type="protein sequence ID" value="KAF9630656.1"/>
    <property type="molecule type" value="Genomic_DNA"/>
</dbReference>
<feature type="domain" description="DUF7924" evidence="2">
    <location>
        <begin position="260"/>
        <end position="485"/>
    </location>
</feature>
<organism evidence="3 4">
    <name type="scientific">Lasiodiplodia theobromae</name>
    <dbReference type="NCBI Taxonomy" id="45133"/>
    <lineage>
        <taxon>Eukaryota</taxon>
        <taxon>Fungi</taxon>
        <taxon>Dikarya</taxon>
        <taxon>Ascomycota</taxon>
        <taxon>Pezizomycotina</taxon>
        <taxon>Dothideomycetes</taxon>
        <taxon>Dothideomycetes incertae sedis</taxon>
        <taxon>Botryosphaeriales</taxon>
        <taxon>Botryosphaeriaceae</taxon>
        <taxon>Lasiodiplodia</taxon>
    </lineage>
</organism>
<gene>
    <name evidence="3" type="ORF">BFW01_g1218</name>
</gene>
<dbReference type="PANTHER" id="PTHR42470:SF2">
    <property type="match status" value="1"/>
</dbReference>
<feature type="compositionally biased region" description="Polar residues" evidence="1">
    <location>
        <begin position="9"/>
        <end position="19"/>
    </location>
</feature>
<feature type="compositionally biased region" description="Basic and acidic residues" evidence="1">
    <location>
        <begin position="81"/>
        <end position="95"/>
    </location>
</feature>
<comment type="caution">
    <text evidence="3">The sequence shown here is derived from an EMBL/GenBank/DDBJ whole genome shotgun (WGS) entry which is preliminary data.</text>
</comment>
<dbReference type="Proteomes" id="UP000627934">
    <property type="component" value="Unassembled WGS sequence"/>
</dbReference>
<reference evidence="3" key="1">
    <citation type="submission" date="2016-08" db="EMBL/GenBank/DDBJ databases">
        <authorList>
            <person name="Yan J."/>
        </authorList>
    </citation>
    <scope>NUCLEOTIDE SEQUENCE</scope>
    <source>
        <strain evidence="3">CSS-01s</strain>
    </source>
</reference>
<dbReference type="PANTHER" id="PTHR42470">
    <property type="entry name" value="VAST DOMAIN-CONTAINING PROTEIN"/>
    <property type="match status" value="1"/>
</dbReference>
<evidence type="ECO:0000313" key="4">
    <source>
        <dbReference type="Proteomes" id="UP000627934"/>
    </source>
</evidence>
<feature type="compositionally biased region" description="Polar residues" evidence="1">
    <location>
        <begin position="500"/>
        <end position="509"/>
    </location>
</feature>
<name>A0A8H7ISC2_9PEZI</name>
<evidence type="ECO:0000313" key="3">
    <source>
        <dbReference type="EMBL" id="KAF9630656.1"/>
    </source>
</evidence>
<feature type="compositionally biased region" description="Basic residues" evidence="1">
    <location>
        <begin position="47"/>
        <end position="59"/>
    </location>
</feature>
<feature type="compositionally biased region" description="Low complexity" evidence="1">
    <location>
        <begin position="145"/>
        <end position="156"/>
    </location>
</feature>
<proteinExistence type="predicted"/>
<dbReference type="InterPro" id="IPR057684">
    <property type="entry name" value="DUF7924"/>
</dbReference>
<accession>A0A8H7ISC2</accession>
<evidence type="ECO:0000259" key="2">
    <source>
        <dbReference type="Pfam" id="PF25545"/>
    </source>
</evidence>
<feature type="region of interest" description="Disordered" evidence="1">
    <location>
        <begin position="493"/>
        <end position="563"/>
    </location>
</feature>
<dbReference type="AlphaFoldDB" id="A0A8H7ISC2"/>
<feature type="region of interest" description="Disordered" evidence="1">
    <location>
        <begin position="1"/>
        <end position="103"/>
    </location>
</feature>
<evidence type="ECO:0000256" key="1">
    <source>
        <dbReference type="SAM" id="MobiDB-lite"/>
    </source>
</evidence>
<feature type="region of interest" description="Disordered" evidence="1">
    <location>
        <begin position="115"/>
        <end position="187"/>
    </location>
</feature>
<reference evidence="3" key="2">
    <citation type="journal article" date="2018" name="DNA Res.">
        <title>Comparative genome and transcriptome analyses reveal adaptations to opportunistic infections in woody plant degrading pathogens of Botryosphaeriaceae.</title>
        <authorList>
            <person name="Yan J.Y."/>
            <person name="Zhao W.S."/>
            <person name="Chen Z."/>
            <person name="Xing Q.K."/>
            <person name="Zhang W."/>
            <person name="Chethana K.W.T."/>
            <person name="Xue M.F."/>
            <person name="Xu J.P."/>
            <person name="Phillips A.J.L."/>
            <person name="Wang Y."/>
            <person name="Liu J.H."/>
            <person name="Liu M."/>
            <person name="Zhou Y."/>
            <person name="Jayawardena R.S."/>
            <person name="Manawasinghe I.S."/>
            <person name="Huang J.B."/>
            <person name="Qiao G.H."/>
            <person name="Fu C.Y."/>
            <person name="Guo F.F."/>
            <person name="Dissanayake A.J."/>
            <person name="Peng Y.L."/>
            <person name="Hyde K.D."/>
            <person name="Li X.H."/>
        </authorList>
    </citation>
    <scope>NUCLEOTIDE SEQUENCE</scope>
    <source>
        <strain evidence="3">CSS-01s</strain>
    </source>
</reference>
<protein>
    <recommendedName>
        <fullName evidence="2">DUF7924 domain-containing protein</fullName>
    </recommendedName>
</protein>
<dbReference type="Pfam" id="PF25545">
    <property type="entry name" value="DUF7924"/>
    <property type="match status" value="1"/>
</dbReference>
<sequence>MGRQKRTGPSKNSVPVSQPTKKKKTKAREASILSAAPSPKNNALSKSKQKPRAKPRKRKEPPPPYPGHNYNDKATQTELQDATKERATQTDHQDAARTAAWPVYSDPIERWVMNNAQPEQAAVADAPTVEPLHGPRAYQPPPSQPSTSHASTSHASMSQPAPSNPPRGRKRKNQERSTSKAADSSTVIETGSSGYLWKKADFAKLLQNRSLPVTLFMREHSHGSEKGVDTSTQDLLKSLEAKSHDPPNEPQYDDAEALEALVTGLSSKNEVMVIHELHDLVCPPAERLHAIYFEDERLSTIYKKFVDYRDEPWTQPSQLIAGFPDPKPDYCVGFNDEAFDEVELYVLATVPNIMSSFTAAGNIYFPFLTCEAKAPKEWVKYAENQNAYAMMVAVSSTFDLFQAAGMEHSVHRKVLGFSISYNDSVVVVDGYYPVVTGQGLSIYRTRRIKMSIPPTDSDTRRSWRFVRNIYEVWAPQHLASLKKAIKAVQSIGNVAGSGSRGSQTPTPSEATHRRLQQLGLQSSRPQAARVDNDSVSSNQSRAGGVPIGPPDSVAPKRHKTAAV</sequence>